<dbReference type="AlphaFoldDB" id="A0A3D9N3W6"/>
<evidence type="ECO:0008006" key="11">
    <source>
        <dbReference type="Google" id="ProtNLM"/>
    </source>
</evidence>
<feature type="transmembrane region" description="Helical" evidence="8">
    <location>
        <begin position="315"/>
        <end position="334"/>
    </location>
</feature>
<comment type="caution">
    <text evidence="9">The sequence shown here is derived from an EMBL/GenBank/DDBJ whole genome shotgun (WGS) entry which is preliminary data.</text>
</comment>
<evidence type="ECO:0000256" key="1">
    <source>
        <dbReference type="ARBA" id="ARBA00004651"/>
    </source>
</evidence>
<dbReference type="InterPro" id="IPR050297">
    <property type="entry name" value="LipidA_mod_glycosyltrf_83"/>
</dbReference>
<evidence type="ECO:0000256" key="4">
    <source>
        <dbReference type="ARBA" id="ARBA00022679"/>
    </source>
</evidence>
<sequence>MINFLKKISFKQILFFLVCVLVVEFLLLKHTPFFWDAITKSSRASWIYANGLTEFIVPTEYNSGHPPLWISLLAIFWTIFEKALWSSRLLLLIVNVGVAWQIVLFCKTNFLKTVSAFAVFIVCLEPTFIAQTTNLNNDMLLLFFTFLGLNSLIKSRTIFFTLALVGLLLVNLRGVYIVVSIALIHVIYVRLKLIESRKLIYISYLIAVFSFAVFCYFQYEKLGWFLISQNENYNAHRQSVGVKQVLINSIVYVKSFLEYGRFIIAIILLPLLVKYIKDKTNRDVKIDRVAIAFFVLAFIFFIGMVPFSNPFGDRYFMVCYLLAIVLLVNLMAHYDVAKKTVVYAVMVVMFITGHFWIYPATLSQSWDSSLAYLNSYTVEAKMERFIDSSGIEPTEIGTRILLNAREFSEFKDISEADRYADFNINTNQFILLSNIDNQTKDDELNEIMTNWKLVQHYSQLGVFMSLYKRE</sequence>
<evidence type="ECO:0000313" key="10">
    <source>
        <dbReference type="Proteomes" id="UP000256919"/>
    </source>
</evidence>
<keyword evidence="5 8" id="KW-0812">Transmembrane</keyword>
<dbReference type="Proteomes" id="UP000256919">
    <property type="component" value="Unassembled WGS sequence"/>
</dbReference>
<feature type="transmembrane region" description="Helical" evidence="8">
    <location>
        <begin position="12"/>
        <end position="28"/>
    </location>
</feature>
<gene>
    <name evidence="9" type="ORF">DFQ09_102361</name>
</gene>
<dbReference type="GO" id="GO:0005886">
    <property type="term" value="C:plasma membrane"/>
    <property type="evidence" value="ECO:0007669"/>
    <property type="project" value="UniProtKB-SubCell"/>
</dbReference>
<organism evidence="9 10">
    <name type="scientific">Winogradskyella pacifica</name>
    <dbReference type="NCBI Taxonomy" id="664642"/>
    <lineage>
        <taxon>Bacteria</taxon>
        <taxon>Pseudomonadati</taxon>
        <taxon>Bacteroidota</taxon>
        <taxon>Flavobacteriia</taxon>
        <taxon>Flavobacteriales</taxon>
        <taxon>Flavobacteriaceae</taxon>
        <taxon>Winogradskyella</taxon>
    </lineage>
</organism>
<evidence type="ECO:0000313" key="9">
    <source>
        <dbReference type="EMBL" id="REE25770.1"/>
    </source>
</evidence>
<dbReference type="PANTHER" id="PTHR33908:SF11">
    <property type="entry name" value="MEMBRANE PROTEIN"/>
    <property type="match status" value="1"/>
</dbReference>
<evidence type="ECO:0000256" key="7">
    <source>
        <dbReference type="ARBA" id="ARBA00023136"/>
    </source>
</evidence>
<dbReference type="GO" id="GO:0009103">
    <property type="term" value="P:lipopolysaccharide biosynthetic process"/>
    <property type="evidence" value="ECO:0007669"/>
    <property type="project" value="UniProtKB-ARBA"/>
</dbReference>
<dbReference type="EMBL" id="QREI01000002">
    <property type="protein sequence ID" value="REE25770.1"/>
    <property type="molecule type" value="Genomic_DNA"/>
</dbReference>
<name>A0A3D9N3W6_9FLAO</name>
<feature type="transmembrane region" description="Helical" evidence="8">
    <location>
        <begin position="159"/>
        <end position="187"/>
    </location>
</feature>
<evidence type="ECO:0000256" key="2">
    <source>
        <dbReference type="ARBA" id="ARBA00022475"/>
    </source>
</evidence>
<keyword evidence="3" id="KW-0328">Glycosyltransferase</keyword>
<keyword evidence="7 8" id="KW-0472">Membrane</keyword>
<dbReference type="GO" id="GO:0016763">
    <property type="term" value="F:pentosyltransferase activity"/>
    <property type="evidence" value="ECO:0007669"/>
    <property type="project" value="TreeGrafter"/>
</dbReference>
<evidence type="ECO:0000256" key="5">
    <source>
        <dbReference type="ARBA" id="ARBA00022692"/>
    </source>
</evidence>
<keyword evidence="2" id="KW-1003">Cell membrane</keyword>
<keyword evidence="6 8" id="KW-1133">Transmembrane helix</keyword>
<keyword evidence="4" id="KW-0808">Transferase</keyword>
<keyword evidence="10" id="KW-1185">Reference proteome</keyword>
<evidence type="ECO:0000256" key="3">
    <source>
        <dbReference type="ARBA" id="ARBA00022676"/>
    </source>
</evidence>
<accession>A0A3D9N3W6</accession>
<protein>
    <recommendedName>
        <fullName evidence="11">Dolichyl-phosphate-mannose-protein mannosyltransferase</fullName>
    </recommendedName>
</protein>
<feature type="transmembrane region" description="Helical" evidence="8">
    <location>
        <begin position="341"/>
        <end position="358"/>
    </location>
</feature>
<evidence type="ECO:0000256" key="6">
    <source>
        <dbReference type="ARBA" id="ARBA00022989"/>
    </source>
</evidence>
<dbReference type="PANTHER" id="PTHR33908">
    <property type="entry name" value="MANNOSYLTRANSFERASE YKCB-RELATED"/>
    <property type="match status" value="1"/>
</dbReference>
<proteinExistence type="predicted"/>
<evidence type="ECO:0000256" key="8">
    <source>
        <dbReference type="SAM" id="Phobius"/>
    </source>
</evidence>
<feature type="transmembrane region" description="Helical" evidence="8">
    <location>
        <begin position="110"/>
        <end position="128"/>
    </location>
</feature>
<reference evidence="9 10" key="1">
    <citation type="submission" date="2018-07" db="EMBL/GenBank/DDBJ databases">
        <title>Genomic Encyclopedia of Type Strains, Phase III (KMG-III): the genomes of soil and plant-associated and newly described type strains.</title>
        <authorList>
            <person name="Whitman W."/>
        </authorList>
    </citation>
    <scope>NUCLEOTIDE SEQUENCE [LARGE SCALE GENOMIC DNA]</scope>
    <source>
        <strain evidence="9 10">CECT 7948</strain>
    </source>
</reference>
<feature type="transmembrane region" description="Helical" evidence="8">
    <location>
        <begin position="87"/>
        <end position="104"/>
    </location>
</feature>
<comment type="subcellular location">
    <subcellularLocation>
        <location evidence="1">Cell membrane</location>
        <topology evidence="1">Multi-pass membrane protein</topology>
    </subcellularLocation>
</comment>
<feature type="transmembrane region" description="Helical" evidence="8">
    <location>
        <begin position="199"/>
        <end position="219"/>
    </location>
</feature>
<feature type="transmembrane region" description="Helical" evidence="8">
    <location>
        <begin position="259"/>
        <end position="277"/>
    </location>
</feature>
<feature type="transmembrane region" description="Helical" evidence="8">
    <location>
        <begin position="289"/>
        <end position="309"/>
    </location>
</feature>